<dbReference type="AlphaFoldDB" id="A0ABD3G788"/>
<keyword evidence="4" id="KW-1185">Reference proteome</keyword>
<dbReference type="PANTHER" id="PTHR19446">
    <property type="entry name" value="REVERSE TRANSCRIPTASES"/>
    <property type="match status" value="1"/>
</dbReference>
<evidence type="ECO:0000313" key="3">
    <source>
        <dbReference type="EMBL" id="KAL3675030.1"/>
    </source>
</evidence>
<feature type="domain" description="Reverse transcriptase" evidence="2">
    <location>
        <begin position="188"/>
        <end position="294"/>
    </location>
</feature>
<reference evidence="3 4" key="1">
    <citation type="submission" date="2024-09" db="EMBL/GenBank/DDBJ databases">
        <title>Chromosome-scale assembly of Riccia sorocarpa.</title>
        <authorList>
            <person name="Paukszto L."/>
        </authorList>
    </citation>
    <scope>NUCLEOTIDE SEQUENCE [LARGE SCALE GENOMIC DNA]</scope>
    <source>
        <strain evidence="3">LP-2024</strain>
        <tissue evidence="3">Aerial parts of the thallus</tissue>
    </source>
</reference>
<feature type="region of interest" description="Disordered" evidence="1">
    <location>
        <begin position="112"/>
        <end position="150"/>
    </location>
</feature>
<proteinExistence type="predicted"/>
<dbReference type="InterPro" id="IPR043502">
    <property type="entry name" value="DNA/RNA_pol_sf"/>
</dbReference>
<evidence type="ECO:0000256" key="1">
    <source>
        <dbReference type="SAM" id="MobiDB-lite"/>
    </source>
</evidence>
<dbReference type="SUPFAM" id="SSF56672">
    <property type="entry name" value="DNA/RNA polymerases"/>
    <property type="match status" value="1"/>
</dbReference>
<sequence>MLLTSATRSRGFTASYLKMDSETLKDPVKHTQIREAWESGWALSPNPIAAWEIAWGRTLEVFQKLRSEEQSVRSKLQKNQEKLEELRISLAEGHEGADLNQYRELEQWVHQENRKDSGAATNARTQGDSRRNGKGKGAGRRRSYSRSSYSVVGMDGPGVSSSAARFWRGKSLGKKSVTAVVKLLPKSEEKQFLRNWRPISLLPIIYKIAARILSTRIKRLISTLVDEEQAGFVDGRFITYNVLCLRLSQELAEERKHPSIFCKLDFSKAFDHVQHEFLWATLRMMNFCAEFISLVQGLVAQGSAKVFLNRTATESFQLRRGVR</sequence>
<accession>A0ABD3G788</accession>
<organism evidence="3 4">
    <name type="scientific">Riccia sorocarpa</name>
    <dbReference type="NCBI Taxonomy" id="122646"/>
    <lineage>
        <taxon>Eukaryota</taxon>
        <taxon>Viridiplantae</taxon>
        <taxon>Streptophyta</taxon>
        <taxon>Embryophyta</taxon>
        <taxon>Marchantiophyta</taxon>
        <taxon>Marchantiopsida</taxon>
        <taxon>Marchantiidae</taxon>
        <taxon>Marchantiales</taxon>
        <taxon>Ricciaceae</taxon>
        <taxon>Riccia</taxon>
    </lineage>
</organism>
<protein>
    <recommendedName>
        <fullName evidence="2">Reverse transcriptase domain-containing protein</fullName>
    </recommendedName>
</protein>
<name>A0ABD3G788_9MARC</name>
<dbReference type="Proteomes" id="UP001633002">
    <property type="component" value="Unassembled WGS sequence"/>
</dbReference>
<dbReference type="EMBL" id="JBJQOH010000008">
    <property type="protein sequence ID" value="KAL3675030.1"/>
    <property type="molecule type" value="Genomic_DNA"/>
</dbReference>
<evidence type="ECO:0000313" key="4">
    <source>
        <dbReference type="Proteomes" id="UP001633002"/>
    </source>
</evidence>
<dbReference type="CDD" id="cd01650">
    <property type="entry name" value="RT_nLTR_like"/>
    <property type="match status" value="1"/>
</dbReference>
<evidence type="ECO:0000259" key="2">
    <source>
        <dbReference type="Pfam" id="PF00078"/>
    </source>
</evidence>
<gene>
    <name evidence="3" type="ORF">R1sor_024978</name>
</gene>
<dbReference type="InterPro" id="IPR000477">
    <property type="entry name" value="RT_dom"/>
</dbReference>
<feature type="compositionally biased region" description="Basic residues" evidence="1">
    <location>
        <begin position="132"/>
        <end position="144"/>
    </location>
</feature>
<dbReference type="Pfam" id="PF00078">
    <property type="entry name" value="RVT_1"/>
    <property type="match status" value="1"/>
</dbReference>
<comment type="caution">
    <text evidence="3">The sequence shown here is derived from an EMBL/GenBank/DDBJ whole genome shotgun (WGS) entry which is preliminary data.</text>
</comment>